<dbReference type="EMBL" id="CP018335">
    <property type="protein sequence ID" value="APM40464.1"/>
    <property type="molecule type" value="Genomic_DNA"/>
</dbReference>
<organism evidence="1 2">
    <name type="scientific">Clostridium kluyveri</name>
    <dbReference type="NCBI Taxonomy" id="1534"/>
    <lineage>
        <taxon>Bacteria</taxon>
        <taxon>Bacillati</taxon>
        <taxon>Bacillota</taxon>
        <taxon>Clostridia</taxon>
        <taxon>Eubacteriales</taxon>
        <taxon>Clostridiaceae</taxon>
        <taxon>Clostridium</taxon>
    </lineage>
</organism>
<gene>
    <name evidence="1" type="ORF">BS101_17860</name>
</gene>
<proteinExistence type="predicted"/>
<evidence type="ECO:0000313" key="2">
    <source>
        <dbReference type="Proteomes" id="UP000184604"/>
    </source>
</evidence>
<accession>A0A1L5FBS9</accession>
<protein>
    <submittedName>
        <fullName evidence="1">Uncharacterized protein</fullName>
    </submittedName>
</protein>
<dbReference type="AlphaFoldDB" id="A0A1L5FBS9"/>
<name>A0A1L5FBS9_CLOKL</name>
<sequence length="79" mass="9035">MDIKKAIENMESHIKAYEDNLRSIKTVNDINKDWDGIKALGQPISTTDKIYVYTTRSLETCRAALRIFNDMRAKGVSEV</sequence>
<dbReference type="RefSeq" id="WP_073540059.1">
    <property type="nucleotide sequence ID" value="NZ_CP018335.1"/>
</dbReference>
<dbReference type="Proteomes" id="UP000184604">
    <property type="component" value="Chromosome"/>
</dbReference>
<evidence type="ECO:0000313" key="1">
    <source>
        <dbReference type="EMBL" id="APM40464.1"/>
    </source>
</evidence>
<reference evidence="1 2" key="1">
    <citation type="submission" date="2016-12" db="EMBL/GenBank/DDBJ databases">
        <title>Complete genome sequence of Clostridium kluyveri JZZ isolated from the pit mud of a Chinese flavor liquor-making factory.</title>
        <authorList>
            <person name="Wang Y."/>
        </authorList>
    </citation>
    <scope>NUCLEOTIDE SEQUENCE [LARGE SCALE GENOMIC DNA]</scope>
    <source>
        <strain evidence="1 2">JZZ</strain>
    </source>
</reference>